<feature type="transmembrane region" description="Helical" evidence="8">
    <location>
        <begin position="339"/>
        <end position="359"/>
    </location>
</feature>
<feature type="transmembrane region" description="Helical" evidence="8">
    <location>
        <begin position="587"/>
        <end position="605"/>
    </location>
</feature>
<proteinExistence type="predicted"/>
<reference evidence="11" key="1">
    <citation type="submission" date="2022-01" db="EMBL/GenBank/DDBJ databases">
        <authorList>
            <person name="King R."/>
        </authorList>
    </citation>
    <scope>NUCLEOTIDE SEQUENCE</scope>
</reference>
<evidence type="ECO:0000256" key="4">
    <source>
        <dbReference type="ARBA" id="ARBA00022989"/>
    </source>
</evidence>
<sequence length="637" mass="74137">MLKLLYLMLFISTAACDLNEFKLKTQTTAMTRAVVDYISNFYYNTSSTVNMYQISQPANLNNIFDMINEILFHVNNEIVVQVDSLMDLKLSSRKRINNIIFVDSFESFKILYDRMNYVHFEYQGYYLIVLTEHVGDIYLTMLRIFKALWAKKIINANILFMLPESINDASLFTYYPYSKYYCEADVPIQLNHYRGYKWIRQIDYFPKKLTNFYGCHLHVAAFSNPPFMIINEDKNGVVSVDGVEGILLRVLAQRFHFNVDLYTPKELSGAILKNGSTTGAIKMIVDSKVNMTLGFFASMPMRDAIMQPSSVYYTTNLVWMVPPGKPQRALEKLANPLKFIIWILSSLTIFIGFVVIAAIKFQPKVIQKFVFGNKTQSPGMNFVNVVLGNSLHQVPMRNFSRFLLLLATIYFFIIRTCYSSGLVKFMQMDTRDQHMMTTPQMVEENYTFYMKETAKVYVLDMPDVLERTKLMSFPEFNSKLMDMIDDPYYNGAFLTTTGHLAYRNLKLYPKRFHEYAPKPLFILNIVIYMNLGSCLTDYFNEMLFKLISSGLINKWASEFIDEKYLKEPVDDELKILSLEQLEGAFELLVGGLLIAFIVFCGENLIGRDILKKFRKPKRREFLKHSKKLNPLKRKRTD</sequence>
<keyword evidence="2" id="KW-1003">Cell membrane</keyword>
<keyword evidence="4 8" id="KW-1133">Transmembrane helix</keyword>
<feature type="chain" id="PRO_5040137677" description="Putative ionotropic receptor ligand binding domain-containing protein" evidence="9">
    <location>
        <begin position="17"/>
        <end position="637"/>
    </location>
</feature>
<dbReference type="PROSITE" id="PS51257">
    <property type="entry name" value="PROKAR_LIPOPROTEIN"/>
    <property type="match status" value="1"/>
</dbReference>
<keyword evidence="6" id="KW-0675">Receptor</keyword>
<feature type="transmembrane region" description="Helical" evidence="8">
    <location>
        <begin position="402"/>
        <end position="426"/>
    </location>
</feature>
<dbReference type="AlphaFoldDB" id="A0A9N9RIX5"/>
<evidence type="ECO:0000256" key="5">
    <source>
        <dbReference type="ARBA" id="ARBA00023136"/>
    </source>
</evidence>
<name>A0A9N9RIX5_9DIPT</name>
<dbReference type="OrthoDB" id="7739311at2759"/>
<evidence type="ECO:0000256" key="6">
    <source>
        <dbReference type="ARBA" id="ARBA00023170"/>
    </source>
</evidence>
<dbReference type="Proteomes" id="UP001153620">
    <property type="component" value="Chromosome 1"/>
</dbReference>
<gene>
    <name evidence="11" type="ORF">CHIRRI_LOCUS464</name>
</gene>
<dbReference type="Gene3D" id="3.40.190.10">
    <property type="entry name" value="Periplasmic binding protein-like II"/>
    <property type="match status" value="1"/>
</dbReference>
<evidence type="ECO:0000259" key="10">
    <source>
        <dbReference type="Pfam" id="PF24061"/>
    </source>
</evidence>
<keyword evidence="12" id="KW-1185">Reference proteome</keyword>
<dbReference type="PANTHER" id="PTHR42643">
    <property type="entry name" value="IONOTROPIC RECEPTOR 20A-RELATED"/>
    <property type="match status" value="1"/>
</dbReference>
<evidence type="ECO:0000256" key="2">
    <source>
        <dbReference type="ARBA" id="ARBA00022475"/>
    </source>
</evidence>
<comment type="subcellular location">
    <subcellularLocation>
        <location evidence="1">Cell membrane</location>
        <topology evidence="1">Multi-pass membrane protein</topology>
    </subcellularLocation>
</comment>
<dbReference type="PANTHER" id="PTHR42643:SF30">
    <property type="entry name" value="IONOTROPIC RECEPTOR 40A-RELATED"/>
    <property type="match status" value="1"/>
</dbReference>
<evidence type="ECO:0000256" key="8">
    <source>
        <dbReference type="SAM" id="Phobius"/>
    </source>
</evidence>
<dbReference type="Pfam" id="PF24061">
    <property type="entry name" value="LBD_receptor"/>
    <property type="match status" value="1"/>
</dbReference>
<evidence type="ECO:0000256" key="3">
    <source>
        <dbReference type="ARBA" id="ARBA00022692"/>
    </source>
</evidence>
<feature type="domain" description="Putative ionotropic receptor ligand binding" evidence="10">
    <location>
        <begin position="23"/>
        <end position="211"/>
    </location>
</feature>
<dbReference type="SUPFAM" id="SSF53850">
    <property type="entry name" value="Periplasmic binding protein-like II"/>
    <property type="match status" value="1"/>
</dbReference>
<evidence type="ECO:0000313" key="11">
    <source>
        <dbReference type="EMBL" id="CAG9797466.1"/>
    </source>
</evidence>
<organism evidence="11 12">
    <name type="scientific">Chironomus riparius</name>
    <dbReference type="NCBI Taxonomy" id="315576"/>
    <lineage>
        <taxon>Eukaryota</taxon>
        <taxon>Metazoa</taxon>
        <taxon>Ecdysozoa</taxon>
        <taxon>Arthropoda</taxon>
        <taxon>Hexapoda</taxon>
        <taxon>Insecta</taxon>
        <taxon>Pterygota</taxon>
        <taxon>Neoptera</taxon>
        <taxon>Endopterygota</taxon>
        <taxon>Diptera</taxon>
        <taxon>Nematocera</taxon>
        <taxon>Chironomoidea</taxon>
        <taxon>Chironomidae</taxon>
        <taxon>Chironominae</taxon>
        <taxon>Chironomus</taxon>
    </lineage>
</organism>
<dbReference type="EMBL" id="OU895877">
    <property type="protein sequence ID" value="CAG9797466.1"/>
    <property type="molecule type" value="Genomic_DNA"/>
</dbReference>
<evidence type="ECO:0000256" key="9">
    <source>
        <dbReference type="SAM" id="SignalP"/>
    </source>
</evidence>
<evidence type="ECO:0000256" key="1">
    <source>
        <dbReference type="ARBA" id="ARBA00004651"/>
    </source>
</evidence>
<evidence type="ECO:0000256" key="7">
    <source>
        <dbReference type="ARBA" id="ARBA00023180"/>
    </source>
</evidence>
<dbReference type="InterPro" id="IPR052192">
    <property type="entry name" value="Insect_Ionotropic_Sensory_Rcpt"/>
</dbReference>
<protein>
    <recommendedName>
        <fullName evidence="10">Putative ionotropic receptor ligand binding domain-containing protein</fullName>
    </recommendedName>
</protein>
<accession>A0A9N9RIX5</accession>
<keyword evidence="9" id="KW-0732">Signal</keyword>
<evidence type="ECO:0000313" key="12">
    <source>
        <dbReference type="Proteomes" id="UP001153620"/>
    </source>
</evidence>
<feature type="signal peptide" evidence="9">
    <location>
        <begin position="1"/>
        <end position="16"/>
    </location>
</feature>
<keyword evidence="5 8" id="KW-0472">Membrane</keyword>
<keyword evidence="3 8" id="KW-0812">Transmembrane</keyword>
<reference evidence="11" key="2">
    <citation type="submission" date="2022-10" db="EMBL/GenBank/DDBJ databases">
        <authorList>
            <consortium name="ENA_rothamsted_submissions"/>
            <consortium name="culmorum"/>
            <person name="King R."/>
        </authorList>
    </citation>
    <scope>NUCLEOTIDE SEQUENCE</scope>
</reference>
<dbReference type="InterPro" id="IPR056198">
    <property type="entry name" value="LBD_receptor"/>
</dbReference>
<keyword evidence="7" id="KW-0325">Glycoprotein</keyword>
<dbReference type="GO" id="GO:0005886">
    <property type="term" value="C:plasma membrane"/>
    <property type="evidence" value="ECO:0007669"/>
    <property type="project" value="UniProtKB-SubCell"/>
</dbReference>